<name>A0ABT0V3A3_9ACTN</name>
<protein>
    <submittedName>
        <fullName evidence="1">DUF6084 family protein</fullName>
    </submittedName>
</protein>
<reference evidence="1" key="1">
    <citation type="submission" date="2022-06" db="EMBL/GenBank/DDBJ databases">
        <title>Genome public.</title>
        <authorList>
            <person name="Sun Q."/>
        </authorList>
    </citation>
    <scope>NUCLEOTIDE SEQUENCE</scope>
    <source>
        <strain evidence="1">CWNU-1</strain>
    </source>
</reference>
<dbReference type="EMBL" id="JAMQAW010000091">
    <property type="protein sequence ID" value="MCM2393851.1"/>
    <property type="molecule type" value="Genomic_DNA"/>
</dbReference>
<sequence>MTELQFSCTEVRADPHAAGPTLVFRLRITADPDTRVHALALRCQLRIHPARRSYTEGEGERLTDLFGDRSRWGSTLNPIEFAQVAVMVPGFQGETDVDVVVPCTYDLDIASARYFRALDEGDIPLLLLFSGTAFSGPGGFQVTPVPWDRETAVRLPVRVWREMIEQHFPGCGWLRLPGDVIDGLLAFRTRRALPSWEATVRTLLSAAEPAVELREGVR</sequence>
<evidence type="ECO:0000313" key="2">
    <source>
        <dbReference type="Proteomes" id="UP001431429"/>
    </source>
</evidence>
<gene>
    <name evidence="1" type="ORF">NBG84_37235</name>
</gene>
<keyword evidence="2" id="KW-1185">Reference proteome</keyword>
<dbReference type="InterPro" id="IPR045730">
    <property type="entry name" value="DUF6084"/>
</dbReference>
<dbReference type="Pfam" id="PF19562">
    <property type="entry name" value="DUF6084"/>
    <property type="match status" value="1"/>
</dbReference>
<organism evidence="1 2">
    <name type="scientific">Streptomyces albipurpureus</name>
    <dbReference type="NCBI Taxonomy" id="2897419"/>
    <lineage>
        <taxon>Bacteria</taxon>
        <taxon>Bacillati</taxon>
        <taxon>Actinomycetota</taxon>
        <taxon>Actinomycetes</taxon>
        <taxon>Kitasatosporales</taxon>
        <taxon>Streptomycetaceae</taxon>
        <taxon>Streptomyces</taxon>
    </lineage>
</organism>
<dbReference type="Proteomes" id="UP001431429">
    <property type="component" value="Unassembled WGS sequence"/>
</dbReference>
<proteinExistence type="predicted"/>
<evidence type="ECO:0000313" key="1">
    <source>
        <dbReference type="EMBL" id="MCM2393851.1"/>
    </source>
</evidence>
<dbReference type="RefSeq" id="WP_250924144.1">
    <property type="nucleotide sequence ID" value="NZ_JAMQAW010000091.1"/>
</dbReference>
<comment type="caution">
    <text evidence="1">The sequence shown here is derived from an EMBL/GenBank/DDBJ whole genome shotgun (WGS) entry which is preliminary data.</text>
</comment>
<accession>A0ABT0V3A3</accession>